<gene>
    <name evidence="1" type="ORF">LVIROSA_LOCUS21725</name>
</gene>
<protein>
    <submittedName>
        <fullName evidence="1">Uncharacterized protein</fullName>
    </submittedName>
</protein>
<comment type="caution">
    <text evidence="1">The sequence shown here is derived from an EMBL/GenBank/DDBJ whole genome shotgun (WGS) entry which is preliminary data.</text>
</comment>
<dbReference type="Proteomes" id="UP001157418">
    <property type="component" value="Unassembled WGS sequence"/>
</dbReference>
<name>A0AAU9NDV0_9ASTR</name>
<proteinExistence type="predicted"/>
<dbReference type="EMBL" id="CAKMRJ010004445">
    <property type="protein sequence ID" value="CAH1435268.1"/>
    <property type="molecule type" value="Genomic_DNA"/>
</dbReference>
<dbReference type="AlphaFoldDB" id="A0AAU9NDV0"/>
<organism evidence="1 2">
    <name type="scientific">Lactuca virosa</name>
    <dbReference type="NCBI Taxonomy" id="75947"/>
    <lineage>
        <taxon>Eukaryota</taxon>
        <taxon>Viridiplantae</taxon>
        <taxon>Streptophyta</taxon>
        <taxon>Embryophyta</taxon>
        <taxon>Tracheophyta</taxon>
        <taxon>Spermatophyta</taxon>
        <taxon>Magnoliopsida</taxon>
        <taxon>eudicotyledons</taxon>
        <taxon>Gunneridae</taxon>
        <taxon>Pentapetalae</taxon>
        <taxon>asterids</taxon>
        <taxon>campanulids</taxon>
        <taxon>Asterales</taxon>
        <taxon>Asteraceae</taxon>
        <taxon>Cichorioideae</taxon>
        <taxon>Cichorieae</taxon>
        <taxon>Lactucinae</taxon>
        <taxon>Lactuca</taxon>
    </lineage>
</organism>
<sequence>MTRTKVGSRQLRDYRKLKAPIFEGDDAFGWIYKVERFFEIQDIGVHDLLKAAAICLDGKALACLPSPPSINISHDDGFDFTIVHETPRNDYNALDHEPPIVKETPIKSSYPATLESVSESTII</sequence>
<evidence type="ECO:0000313" key="1">
    <source>
        <dbReference type="EMBL" id="CAH1435268.1"/>
    </source>
</evidence>
<keyword evidence="2" id="KW-1185">Reference proteome</keyword>
<evidence type="ECO:0000313" key="2">
    <source>
        <dbReference type="Proteomes" id="UP001157418"/>
    </source>
</evidence>
<accession>A0AAU9NDV0</accession>
<reference evidence="1 2" key="1">
    <citation type="submission" date="2022-01" db="EMBL/GenBank/DDBJ databases">
        <authorList>
            <person name="Xiong W."/>
            <person name="Schranz E."/>
        </authorList>
    </citation>
    <scope>NUCLEOTIDE SEQUENCE [LARGE SCALE GENOMIC DNA]</scope>
</reference>